<dbReference type="InterPro" id="IPR010427">
    <property type="entry name" value="DUF1023"/>
</dbReference>
<dbReference type="EMBL" id="CP059165">
    <property type="protein sequence ID" value="QLL06012.1"/>
    <property type="molecule type" value="Genomic_DNA"/>
</dbReference>
<dbReference type="SUPFAM" id="SSF53474">
    <property type="entry name" value="alpha/beta-Hydrolases"/>
    <property type="match status" value="1"/>
</dbReference>
<reference evidence="6" key="3">
    <citation type="submission" date="2023-07" db="EMBL/GenBank/DDBJ databases">
        <title>Description of Mycobacterium gordonae subsp. intergordonae subsp.nov. and Mycobacterium gordonae subsp. gordonae subsp. nov.</title>
        <authorList>
            <person name="Huang H."/>
        </authorList>
    </citation>
    <scope>NUCLEOTIDE SEQUENCE [LARGE SCALE GENOMIC DNA]</scope>
    <source>
        <strain evidence="6">24</strain>
    </source>
</reference>
<dbReference type="Pfam" id="PF06259">
    <property type="entry name" value="Abhydrolase_8"/>
    <property type="match status" value="1"/>
</dbReference>
<evidence type="ECO:0000313" key="6">
    <source>
        <dbReference type="Proteomes" id="UP000510682"/>
    </source>
</evidence>
<evidence type="ECO:0000259" key="3">
    <source>
        <dbReference type="Pfam" id="PF06259"/>
    </source>
</evidence>
<accession>A0A7D6HS03</accession>
<feature type="compositionally biased region" description="Basic and acidic residues" evidence="1">
    <location>
        <begin position="697"/>
        <end position="709"/>
    </location>
</feature>
<feature type="compositionally biased region" description="Low complexity" evidence="1">
    <location>
        <begin position="417"/>
        <end position="456"/>
    </location>
</feature>
<feature type="region of interest" description="Disordered" evidence="1">
    <location>
        <begin position="477"/>
        <end position="578"/>
    </location>
</feature>
<feature type="compositionally biased region" description="Basic and acidic residues" evidence="1">
    <location>
        <begin position="1802"/>
        <end position="1817"/>
    </location>
</feature>
<feature type="region of interest" description="Disordered" evidence="1">
    <location>
        <begin position="1722"/>
        <end position="1744"/>
    </location>
</feature>
<dbReference type="InterPro" id="IPR057746">
    <property type="entry name" value="CpnT-like_N"/>
</dbReference>
<proteinExistence type="predicted"/>
<feature type="region of interest" description="Disordered" evidence="1">
    <location>
        <begin position="697"/>
        <end position="719"/>
    </location>
</feature>
<keyword evidence="2" id="KW-1133">Transmembrane helix</keyword>
<evidence type="ECO:0000259" key="4">
    <source>
        <dbReference type="Pfam" id="PF25547"/>
    </source>
</evidence>
<feature type="compositionally biased region" description="Basic and acidic residues" evidence="1">
    <location>
        <begin position="1560"/>
        <end position="1573"/>
    </location>
</feature>
<feature type="region of interest" description="Disordered" evidence="1">
    <location>
        <begin position="1083"/>
        <end position="1107"/>
    </location>
</feature>
<dbReference type="RefSeq" id="WP_180914593.1">
    <property type="nucleotide sequence ID" value="NZ_CP059165.1"/>
</dbReference>
<gene>
    <name evidence="5" type="ORF">H0P51_19805</name>
</gene>
<sequence>MECPAALRWLLKEVVGAEWPGGDEDECRAQADQWKHLAQTLQQLGPVVNGARNKALEGFGSGEFHEYLADQLSHIPGGLDTLIKNFENLEGRLRHVAGEIETAKRAFIIALTALAASVVLSFFLGPLVDAVAVGVARAAIYLAIRTAVGRIVARVAASVLAKLATKPLAEAVVQATVRTTLVVGKGAAIGAGSMAGFDVTSQGLQIAAGDRKGFDLNELGRSTLSGAIMGGVGAPVAGITASGLGRVGARIGGIAPVGARIVTATQKPLAGFSANFSGMAAAQYVQEGKVDLSHVAQTSLAFSAFDPVMHPASEKINSVVGDRLGVAPMHDVVAQALDRHGLDTLPWRDSPSTPGQTSPHPDAVADRGVDTGVHTNLDGGPTRSDPVSHPPAAADPNVGAAASHPHGGTESAGIRSPAPEARAAEPATPGPRPETATPRGASLSSGTTSLGASASGHNGVPVAQIADARAAAPIADSGVARASTPTADPGVTRGTGDSLRSASSEVASPADTRAAQQAPGDGIGSDRPGARLTGDSRIGEQMDQPRPGHSGPDKPVGPEPGTGRGPEPPVPQGVSAWQPSHPEDVVRAVDHVKGDVGDALAAPDKNSKAWTQAVHEQNSQRLQRWNDLDPAMRDAIVTHETRPGHYSELGDLKGGLPPDVQARFVEHNLQERFAQQHPECNPAVIRDWAEKMDAHLRDPENHPRPRLQDFENLPDTSRHTLPGEIMRSIRLDSETRAVDRIWHERYDPDPGAGPRHLLRFNPREFGGDGEIIMGIGDLHAPKEIAVYTPGIRSTAMSFDGIVADAENLHIRASELKPDMPRLTVAYLGYDAPSGIRILGQTVTPAFAEAGGHRLAHDVAALHASFAGNPTVHLIGHSYGSTTTAFAGAGGRLGDYVHSVTLAGSPGAGPLAHARDFDVGDRVYVASSSKDIVTKFGSSPQRGYPLYGRIGDLPIRGDLLHKFGRVPVVGPVFDGAGRVLDRFGHYLNSFANPGPGKILGHFGLGIDPADPHWGGVRVRAEYLAPELPGLISSHTNMFASEVIGPDGRPVSLREDPHARVSESLGNLGSIVTDTVDKLTFEAPHDPQHRFAGDPAGSRPAEPATGYPGPSECVRQGAEWFSQQHPDARIGEIADHHGRGVSSAELERALNSPLREATTADIGHALQQGRSVWVVEYYDPAALPPGHPGAHLSIVEPHAGGLHIFDNGAATLVPHLPEHPGVAGRKIVTFNPDGTPTHPFEHPARQGEPGVRGPAEPADAIGRSVDPQGAHPDGDGRPDWAALPDDSTTPSDVAPARPDPVEVVTPVLERYGVSLDEFMAMQERAAVVGRDQLVVEFSAEHLQMMYEARMAHPHPGPADVIQKVISEPAVKTILDQVANPGSEYGGGGPYKADGVGGCVSVASDAAALRTPSDLLRGLRLDYGEWSPYEVFTTTDHVYVIEGQVAQGNLSVPNGRITNHLGIVDARTKDLDEGAPPHTGTGYAGDGQRLNPEYLLERGRWASGAELIRIDPDGSRHPVARLEEIGGEPTWVSAKESGDHVVDGWPPHRGGEWVFPDSPQHGTHPDPPDRPLHRGAESVGDPPSTSPPIEPGRDPAVAARVFGGAAFNTEAGVAFFDPTDVTMRSAAGDVRAIAGEFTIDVHGDAHAVSVWDVGGVEHRMSPHEFGEVIRTNTSWDGQSPIRLLSCDTGAGTHPFAAELARELGVPVTAPDRPVWTFPDGREPVVTGFERGRNGELGPRIPPDGQWNRFTPDGAHTETAARPRSVDLARLLSLDCLGTGHGLMLRGSGAHEGGSDVASHRSTHGAHRDEDLRHPAEDWHRPAQQYEDPTESRKRAAFDDGFIDETGRVPVEEFESGDRTRGWPHDDTGYRIREEDLGFMGIDETQVDWWERFEAPLGMTPEQFREFTASLTDALTIDGIDAAHVDIRLQGSSAQFFSGPHKDFPTEAELAGQPSALARLQEWMGDRPQSDRPSRVPFDAKHLLGVFDETGEPEPPSDYDVQFSSDAMVEKARQEWETMDPDTRKPLVNQKYDFVDKNMVRQTFPALYAWKDRWEERLGREVAPAVFGSLGPPDKSAFGSGISTHFRDTDWIINRLGDRRR</sequence>
<keyword evidence="2" id="KW-0812">Transmembrane</keyword>
<dbReference type="KEGG" id="mgor:H0P51_19805"/>
<protein>
    <submittedName>
        <fullName evidence="5">Uncharacterized protein</fullName>
    </submittedName>
</protein>
<dbReference type="Pfam" id="PF25547">
    <property type="entry name" value="WXG100_2"/>
    <property type="match status" value="1"/>
</dbReference>
<evidence type="ECO:0000256" key="1">
    <source>
        <dbReference type="SAM" id="MobiDB-lite"/>
    </source>
</evidence>
<feature type="compositionally biased region" description="Low complexity" evidence="1">
    <location>
        <begin position="390"/>
        <end position="402"/>
    </location>
</feature>
<name>A0A7D6HS03_9MYCO</name>
<organism evidence="5 6">
    <name type="scientific">Mycobacterium vicinigordonae</name>
    <dbReference type="NCBI Taxonomy" id="1719132"/>
    <lineage>
        <taxon>Bacteria</taxon>
        <taxon>Bacillati</taxon>
        <taxon>Actinomycetota</taxon>
        <taxon>Actinomycetes</taxon>
        <taxon>Mycobacteriales</taxon>
        <taxon>Mycobacteriaceae</taxon>
        <taxon>Mycobacterium</taxon>
    </lineage>
</organism>
<feature type="region of interest" description="Disordered" evidence="1">
    <location>
        <begin position="1229"/>
        <end position="1297"/>
    </location>
</feature>
<feature type="domain" description="DUF1023" evidence="3">
    <location>
        <begin position="770"/>
        <end position="934"/>
    </location>
</feature>
<feature type="compositionally biased region" description="Polar residues" evidence="1">
    <location>
        <begin position="350"/>
        <end position="359"/>
    </location>
</feature>
<reference evidence="6" key="1">
    <citation type="submission" date="2020-07" db="EMBL/GenBank/DDBJ databases">
        <title>Description of Mycobacterium gordonae subsp. intergordonae subsp.nov. and Mycobacterium gordonae subsp. gordonae subsp. nov.</title>
        <authorList>
            <person name="Yu X."/>
        </authorList>
    </citation>
    <scope>NUCLEOTIDE SEQUENCE [LARGE SCALE GENOMIC DNA]</scope>
    <source>
        <strain evidence="6">24</strain>
    </source>
</reference>
<feature type="region of interest" description="Disordered" evidence="1">
    <location>
        <begin position="1784"/>
        <end position="1830"/>
    </location>
</feature>
<dbReference type="InterPro" id="IPR029058">
    <property type="entry name" value="AB_hydrolase_fold"/>
</dbReference>
<dbReference type="Proteomes" id="UP000510682">
    <property type="component" value="Chromosome"/>
</dbReference>
<feature type="transmembrane region" description="Helical" evidence="2">
    <location>
        <begin position="106"/>
        <end position="128"/>
    </location>
</feature>
<evidence type="ECO:0000313" key="5">
    <source>
        <dbReference type="EMBL" id="QLL06012.1"/>
    </source>
</evidence>
<evidence type="ECO:0000256" key="2">
    <source>
        <dbReference type="SAM" id="Phobius"/>
    </source>
</evidence>
<feature type="region of interest" description="Disordered" evidence="1">
    <location>
        <begin position="343"/>
        <end position="456"/>
    </location>
</feature>
<keyword evidence="6" id="KW-1185">Reference proteome</keyword>
<keyword evidence="2" id="KW-0472">Membrane</keyword>
<feature type="domain" description="Outer membrane channel protein CpnT-like N-terminal" evidence="4">
    <location>
        <begin position="6"/>
        <end position="138"/>
    </location>
</feature>
<reference evidence="5 6" key="2">
    <citation type="submission" date="2020-07" db="EMBL/GenBank/DDBJ databases">
        <authorList>
            <person name="Yu X."/>
        </authorList>
    </citation>
    <scope>NUCLEOTIDE SEQUENCE [LARGE SCALE GENOMIC DNA]</scope>
    <source>
        <strain evidence="6">24</strain>
    </source>
</reference>
<feature type="region of interest" description="Disordered" evidence="1">
    <location>
        <begin position="1543"/>
        <end position="1592"/>
    </location>
</feature>